<protein>
    <submittedName>
        <fullName evidence="2">DUF3798 domain-containing protein</fullName>
    </submittedName>
</protein>
<dbReference type="EMBL" id="DYZA01000016">
    <property type="protein sequence ID" value="HJD96170.1"/>
    <property type="molecule type" value="Genomic_DNA"/>
</dbReference>
<comment type="caution">
    <text evidence="2">The sequence shown here is derived from an EMBL/GenBank/DDBJ whole genome shotgun (WGS) entry which is preliminary data.</text>
</comment>
<evidence type="ECO:0000256" key="1">
    <source>
        <dbReference type="SAM" id="SignalP"/>
    </source>
</evidence>
<sequence length="404" mass="44181">MKRFLAAMCLGMMAFATQAVAAEPAKIHIGICTGTVSQSEDDLRGAEALIKKYGDVANGGMIKHITYPDNFMTEMETTISQIVSFADDPDMKAVIVNQGIPGTTAAFQRIREKRPDIMLLVGEAHEDPNVIESAADLAINADNISRGYLIIAAAKKLGVTDFVHISFPRHMSYELLSRRRNIMEAACKELGITFHFMSAPDPTSDVGVAGAQQYILEQVPQWLDKLGPKTAFFCTNDAHTEPLLKRLTEDKGGYFIEADLPSPLMGYPGALGIDLADVSGDFPAILKRVEDTVIAKGAGGRMGTWTYSYGFTNSLGLGELAIKYAKEGVTGGRSFRRHFKKEDVFAAYNAATPGSTWSGGYYVDIATGKEKKNHVLVFEDLYIFGKGYMNMTEVPVPDQFKKIK</sequence>
<dbReference type="Gene3D" id="3.40.50.11400">
    <property type="match status" value="1"/>
</dbReference>
<evidence type="ECO:0000313" key="2">
    <source>
        <dbReference type="EMBL" id="HJD96170.1"/>
    </source>
</evidence>
<proteinExistence type="predicted"/>
<dbReference type="RefSeq" id="WP_304120311.1">
    <property type="nucleotide sequence ID" value="NZ_DYZA01000016.1"/>
</dbReference>
<dbReference type="Gene3D" id="3.40.50.11390">
    <property type="match status" value="1"/>
</dbReference>
<accession>A0A921DQ73</accession>
<dbReference type="Pfam" id="PF12683">
    <property type="entry name" value="DUF3798"/>
    <property type="match status" value="1"/>
</dbReference>
<feature type="signal peptide" evidence="1">
    <location>
        <begin position="1"/>
        <end position="21"/>
    </location>
</feature>
<gene>
    <name evidence="2" type="ORF">K8W16_00785</name>
</gene>
<keyword evidence="1" id="KW-0732">Signal</keyword>
<dbReference type="AlphaFoldDB" id="A0A921DQ73"/>
<organism evidence="2 3">
    <name type="scientific">Mailhella massiliensis</name>
    <dbReference type="NCBI Taxonomy" id="1903261"/>
    <lineage>
        <taxon>Bacteria</taxon>
        <taxon>Pseudomonadati</taxon>
        <taxon>Thermodesulfobacteriota</taxon>
        <taxon>Desulfovibrionia</taxon>
        <taxon>Desulfovibrionales</taxon>
        <taxon>Desulfovibrionaceae</taxon>
        <taxon>Mailhella</taxon>
    </lineage>
</organism>
<name>A0A921DQ73_9BACT</name>
<dbReference type="Proteomes" id="UP000698963">
    <property type="component" value="Unassembled WGS sequence"/>
</dbReference>
<reference evidence="2" key="2">
    <citation type="submission" date="2021-09" db="EMBL/GenBank/DDBJ databases">
        <authorList>
            <person name="Gilroy R."/>
        </authorList>
    </citation>
    <scope>NUCLEOTIDE SEQUENCE</scope>
    <source>
        <strain evidence="2">ChiGjej2B2-19336</strain>
    </source>
</reference>
<feature type="chain" id="PRO_5037196741" evidence="1">
    <location>
        <begin position="22"/>
        <end position="404"/>
    </location>
</feature>
<dbReference type="SUPFAM" id="SSF53822">
    <property type="entry name" value="Periplasmic binding protein-like I"/>
    <property type="match status" value="1"/>
</dbReference>
<dbReference type="InterPro" id="IPR024258">
    <property type="entry name" value="DUF3798"/>
</dbReference>
<dbReference type="InterPro" id="IPR028082">
    <property type="entry name" value="Peripla_BP_I"/>
</dbReference>
<evidence type="ECO:0000313" key="3">
    <source>
        <dbReference type="Proteomes" id="UP000698963"/>
    </source>
</evidence>
<reference evidence="2" key="1">
    <citation type="journal article" date="2021" name="PeerJ">
        <title>Extensive microbial diversity within the chicken gut microbiome revealed by metagenomics and culture.</title>
        <authorList>
            <person name="Gilroy R."/>
            <person name="Ravi A."/>
            <person name="Getino M."/>
            <person name="Pursley I."/>
            <person name="Horton D.L."/>
            <person name="Alikhan N.F."/>
            <person name="Baker D."/>
            <person name="Gharbi K."/>
            <person name="Hall N."/>
            <person name="Watson M."/>
            <person name="Adriaenssens E.M."/>
            <person name="Foster-Nyarko E."/>
            <person name="Jarju S."/>
            <person name="Secka A."/>
            <person name="Antonio M."/>
            <person name="Oren A."/>
            <person name="Chaudhuri R.R."/>
            <person name="La Ragione R."/>
            <person name="Hildebrand F."/>
            <person name="Pallen M.J."/>
        </authorList>
    </citation>
    <scope>NUCLEOTIDE SEQUENCE</scope>
    <source>
        <strain evidence="2">ChiGjej2B2-19336</strain>
    </source>
</reference>